<proteinExistence type="predicted"/>
<organism evidence="2">
    <name type="scientific">Calcidiscus leptoporus</name>
    <dbReference type="NCBI Taxonomy" id="127549"/>
    <lineage>
        <taxon>Eukaryota</taxon>
        <taxon>Haptista</taxon>
        <taxon>Haptophyta</taxon>
        <taxon>Prymnesiophyceae</taxon>
        <taxon>Coccolithales</taxon>
        <taxon>Calcidiscaceae</taxon>
        <taxon>Calcidiscus</taxon>
    </lineage>
</organism>
<accession>A0A7S0P5J8</accession>
<keyword evidence="1" id="KW-0732">Signal</keyword>
<dbReference type="EMBL" id="HBER01059644">
    <property type="protein sequence ID" value="CAD8554497.1"/>
    <property type="molecule type" value="Transcribed_RNA"/>
</dbReference>
<sequence length="140" mass="14545">MTAAAICSSFISFVVASATEVSDLFDTLGWASCTFTGGGGTEGVWPDCPRRDSESSAPPFLTAADVSGCGVCPAGRLLRAVVASAKGDCSKPPLRLRFATFAWRNASPLWAPATPLTVLPLCSTFCCCPRRRFFAGAGNG</sequence>
<dbReference type="AlphaFoldDB" id="A0A7S0P5J8"/>
<protein>
    <recommendedName>
        <fullName evidence="3">Secreted protein</fullName>
    </recommendedName>
</protein>
<feature type="signal peptide" evidence="1">
    <location>
        <begin position="1"/>
        <end position="18"/>
    </location>
</feature>
<reference evidence="2" key="1">
    <citation type="submission" date="2021-01" db="EMBL/GenBank/DDBJ databases">
        <authorList>
            <person name="Corre E."/>
            <person name="Pelletier E."/>
            <person name="Niang G."/>
            <person name="Scheremetjew M."/>
            <person name="Finn R."/>
            <person name="Kale V."/>
            <person name="Holt S."/>
            <person name="Cochrane G."/>
            <person name="Meng A."/>
            <person name="Brown T."/>
            <person name="Cohen L."/>
        </authorList>
    </citation>
    <scope>NUCLEOTIDE SEQUENCE</scope>
    <source>
        <strain evidence="2">RCC1130</strain>
    </source>
</reference>
<evidence type="ECO:0000313" key="2">
    <source>
        <dbReference type="EMBL" id="CAD8554497.1"/>
    </source>
</evidence>
<feature type="chain" id="PRO_5030665700" description="Secreted protein" evidence="1">
    <location>
        <begin position="19"/>
        <end position="140"/>
    </location>
</feature>
<gene>
    <name evidence="2" type="ORF">CLEP1334_LOCUS29788</name>
</gene>
<name>A0A7S0P5J8_9EUKA</name>
<evidence type="ECO:0008006" key="3">
    <source>
        <dbReference type="Google" id="ProtNLM"/>
    </source>
</evidence>
<evidence type="ECO:0000256" key="1">
    <source>
        <dbReference type="SAM" id="SignalP"/>
    </source>
</evidence>